<feature type="compositionally biased region" description="Basic and acidic residues" evidence="1">
    <location>
        <begin position="1"/>
        <end position="14"/>
    </location>
</feature>
<feature type="region of interest" description="Disordered" evidence="1">
    <location>
        <begin position="53"/>
        <end position="74"/>
    </location>
</feature>
<feature type="region of interest" description="Disordered" evidence="1">
    <location>
        <begin position="1"/>
        <end position="24"/>
    </location>
</feature>
<evidence type="ECO:0000313" key="2">
    <source>
        <dbReference type="EMBL" id="MQT04630.1"/>
    </source>
</evidence>
<name>A0A646KRA4_STRJU</name>
<sequence length="74" mass="7858">MGSERRRTERRPQDGQRCPACGQPVGTVISRRKTLGAFVPSWGPGPCRNPDCAESTVRRAERPGGGPGRAVGAV</sequence>
<organism evidence="2 3">
    <name type="scientific">Streptomyces jumonjinensis</name>
    <dbReference type="NCBI Taxonomy" id="1945"/>
    <lineage>
        <taxon>Bacteria</taxon>
        <taxon>Bacillati</taxon>
        <taxon>Actinomycetota</taxon>
        <taxon>Actinomycetes</taxon>
        <taxon>Kitasatosporales</taxon>
        <taxon>Streptomycetaceae</taxon>
        <taxon>Streptomyces</taxon>
    </lineage>
</organism>
<comment type="caution">
    <text evidence="2">The sequence shown here is derived from an EMBL/GenBank/DDBJ whole genome shotgun (WGS) entry which is preliminary data.</text>
</comment>
<dbReference type="Proteomes" id="UP000419138">
    <property type="component" value="Unassembled WGS sequence"/>
</dbReference>
<dbReference type="AlphaFoldDB" id="A0A646KRA4"/>
<dbReference type="EMBL" id="VCLA01000192">
    <property type="protein sequence ID" value="MQT04630.1"/>
    <property type="molecule type" value="Genomic_DNA"/>
</dbReference>
<gene>
    <name evidence="2" type="ORF">FF041_32085</name>
</gene>
<keyword evidence="3" id="KW-1185">Reference proteome</keyword>
<dbReference type="RefSeq" id="WP_153481909.1">
    <property type="nucleotide sequence ID" value="NZ_JBEPDZ010000003.1"/>
</dbReference>
<reference evidence="2 3" key="1">
    <citation type="submission" date="2019-05" db="EMBL/GenBank/DDBJ databases">
        <title>Comparative genomics and metabolomics analyses of clavulanic acid producing Streptomyces species provides insight into specialized metabolism and evolution of beta-lactam biosynthetic gene clusters.</title>
        <authorList>
            <person name="Moore M.A."/>
            <person name="Cruz-Morales P."/>
            <person name="Barona Gomez F."/>
            <person name="Kapil T."/>
        </authorList>
    </citation>
    <scope>NUCLEOTIDE SEQUENCE [LARGE SCALE GENOMIC DNA]</scope>
    <source>
        <strain evidence="2 3">NRRL 5741</strain>
    </source>
</reference>
<evidence type="ECO:0000313" key="3">
    <source>
        <dbReference type="Proteomes" id="UP000419138"/>
    </source>
</evidence>
<evidence type="ECO:0000256" key="1">
    <source>
        <dbReference type="SAM" id="MobiDB-lite"/>
    </source>
</evidence>
<accession>A0A646KRA4</accession>
<feature type="compositionally biased region" description="Gly residues" evidence="1">
    <location>
        <begin position="63"/>
        <end position="74"/>
    </location>
</feature>
<protein>
    <submittedName>
        <fullName evidence="2">Uncharacterized protein</fullName>
    </submittedName>
</protein>
<proteinExistence type="predicted"/>
<dbReference type="OrthoDB" id="4326748at2"/>